<dbReference type="OrthoDB" id="128442at2759"/>
<dbReference type="Proteomes" id="UP000028582">
    <property type="component" value="Unassembled WGS sequence"/>
</dbReference>
<organism evidence="2 3">
    <name type="scientific">Phytophthora nicotianae P1976</name>
    <dbReference type="NCBI Taxonomy" id="1317066"/>
    <lineage>
        <taxon>Eukaryota</taxon>
        <taxon>Sar</taxon>
        <taxon>Stramenopiles</taxon>
        <taxon>Oomycota</taxon>
        <taxon>Peronosporomycetes</taxon>
        <taxon>Peronosporales</taxon>
        <taxon>Peronosporaceae</taxon>
        <taxon>Phytophthora</taxon>
    </lineage>
</organism>
<evidence type="ECO:0000313" key="2">
    <source>
        <dbReference type="EMBL" id="ETO70523.1"/>
    </source>
</evidence>
<name>A0A080ZV62_PHYNI</name>
<feature type="coiled-coil region" evidence="1">
    <location>
        <begin position="99"/>
        <end position="126"/>
    </location>
</feature>
<sequence>MPMGPVKPKPKRVRREKRELAYLRDLVGKLENKVTLLRSKRLNRLKTGCHDTGISTASHVSPSNSEFSSAWMGLAALQLRDRSLAVERNQKLRCSIGGYVDLVCKLQQLTKKYTAQEREISECASQAHTMHHKFWDLLANADEEIFADQLAAVARLRLELQQRGYQLPTTALSVNWGLSRGHMMVKQDGNNGVVLEMHCGTTVPFNLDVAARAYWRFFCVEHGEIPADSSASSLSKGTIANSFSLRLEFEGLVSEVSGKYTCQVNVDEDKITITWVEHADVLAFGGVVFNGLQYQKRASMTLCRVLREGPGNQSTSTVVHTYFQTIPVFHDSIADKLQQTQAFVDSAYRSHSKLNKIVCQHMSNLLLEEDWKATFG</sequence>
<protein>
    <submittedName>
        <fullName evidence="2">Uncharacterized protein</fullName>
    </submittedName>
</protein>
<reference evidence="2 3" key="1">
    <citation type="submission" date="2013-11" db="EMBL/GenBank/DDBJ databases">
        <title>The Genome Sequence of Phytophthora parasitica P1976.</title>
        <authorList>
            <consortium name="The Broad Institute Genomics Platform"/>
            <person name="Russ C."/>
            <person name="Tyler B."/>
            <person name="Panabieres F."/>
            <person name="Shan W."/>
            <person name="Tripathy S."/>
            <person name="Grunwald N."/>
            <person name="Machado M."/>
            <person name="Johnson C.S."/>
            <person name="Walker B."/>
            <person name="Young S."/>
            <person name="Zeng Q."/>
            <person name="Gargeya S."/>
            <person name="Fitzgerald M."/>
            <person name="Haas B."/>
            <person name="Abouelleil A."/>
            <person name="Allen A.W."/>
            <person name="Alvarado L."/>
            <person name="Arachchi H.M."/>
            <person name="Berlin A.M."/>
            <person name="Chapman S.B."/>
            <person name="Gainer-Dewar J."/>
            <person name="Goldberg J."/>
            <person name="Griggs A."/>
            <person name="Gujja S."/>
            <person name="Hansen M."/>
            <person name="Howarth C."/>
            <person name="Imamovic A."/>
            <person name="Ireland A."/>
            <person name="Larimer J."/>
            <person name="McCowan C."/>
            <person name="Murphy C."/>
            <person name="Pearson M."/>
            <person name="Poon T.W."/>
            <person name="Priest M."/>
            <person name="Roberts A."/>
            <person name="Saif S."/>
            <person name="Shea T."/>
            <person name="Sisk P."/>
            <person name="Sykes S."/>
            <person name="Wortman J."/>
            <person name="Nusbaum C."/>
            <person name="Birren B."/>
        </authorList>
    </citation>
    <scope>NUCLEOTIDE SEQUENCE [LARGE SCALE GENOMIC DNA]</scope>
    <source>
        <strain evidence="2 3">P1976</strain>
    </source>
</reference>
<proteinExistence type="predicted"/>
<dbReference type="EMBL" id="ANJA01002322">
    <property type="protein sequence ID" value="ETO70523.1"/>
    <property type="molecule type" value="Genomic_DNA"/>
</dbReference>
<dbReference type="AlphaFoldDB" id="A0A080ZV62"/>
<gene>
    <name evidence="2" type="ORF">F444_13003</name>
</gene>
<accession>A0A080ZV62</accession>
<keyword evidence="1" id="KW-0175">Coiled coil</keyword>
<comment type="caution">
    <text evidence="2">The sequence shown here is derived from an EMBL/GenBank/DDBJ whole genome shotgun (WGS) entry which is preliminary data.</text>
</comment>
<evidence type="ECO:0000256" key="1">
    <source>
        <dbReference type="SAM" id="Coils"/>
    </source>
</evidence>
<evidence type="ECO:0000313" key="3">
    <source>
        <dbReference type="Proteomes" id="UP000028582"/>
    </source>
</evidence>